<accession>A0A5C4LLX2</accession>
<dbReference type="Proteomes" id="UP000305267">
    <property type="component" value="Unassembled WGS sequence"/>
</dbReference>
<dbReference type="RefSeq" id="WP_171069999.1">
    <property type="nucleotide sequence ID" value="NZ_VDDA01000001.1"/>
</dbReference>
<reference evidence="2 3" key="1">
    <citation type="submission" date="2019-06" db="EMBL/GenBank/DDBJ databases">
        <title>Genome of Methylobacterium sp. 17Sr1-39.</title>
        <authorList>
            <person name="Seo T."/>
        </authorList>
    </citation>
    <scope>NUCLEOTIDE SEQUENCE [LARGE SCALE GENOMIC DNA]</scope>
    <source>
        <strain evidence="2 3">17Sr1-39</strain>
    </source>
</reference>
<gene>
    <name evidence="2" type="ORF">FF100_00455</name>
</gene>
<feature type="region of interest" description="Disordered" evidence="1">
    <location>
        <begin position="32"/>
        <end position="55"/>
    </location>
</feature>
<sequence length="151" mass="15548">MARGGDGGAGGPAGGQVFHCYKCTITGPTGGAGGPGGSSDSGGARPKPIDLGSAPVSSSVISRCTLRIAGSPVVDAQKCFFEKLERSFSIVAGSENRKYVYKMAVALNDDKTGRGFLEGGKTPGRRALGTMTQERACWVSLDKSVELCAWK</sequence>
<keyword evidence="3" id="KW-1185">Reference proteome</keyword>
<evidence type="ECO:0000313" key="2">
    <source>
        <dbReference type="EMBL" id="TNC15781.1"/>
    </source>
</evidence>
<dbReference type="AlphaFoldDB" id="A0A5C4LLX2"/>
<evidence type="ECO:0000256" key="1">
    <source>
        <dbReference type="SAM" id="MobiDB-lite"/>
    </source>
</evidence>
<organism evidence="2 3">
    <name type="scientific">Methylobacterium terricola</name>
    <dbReference type="NCBI Taxonomy" id="2583531"/>
    <lineage>
        <taxon>Bacteria</taxon>
        <taxon>Pseudomonadati</taxon>
        <taxon>Pseudomonadota</taxon>
        <taxon>Alphaproteobacteria</taxon>
        <taxon>Hyphomicrobiales</taxon>
        <taxon>Methylobacteriaceae</taxon>
        <taxon>Methylobacterium</taxon>
    </lineage>
</organism>
<comment type="caution">
    <text evidence="2">The sequence shown here is derived from an EMBL/GenBank/DDBJ whole genome shotgun (WGS) entry which is preliminary data.</text>
</comment>
<name>A0A5C4LLX2_9HYPH</name>
<proteinExistence type="predicted"/>
<dbReference type="EMBL" id="VDDA01000001">
    <property type="protein sequence ID" value="TNC15781.1"/>
    <property type="molecule type" value="Genomic_DNA"/>
</dbReference>
<protein>
    <submittedName>
        <fullName evidence="2">Uncharacterized protein</fullName>
    </submittedName>
</protein>
<evidence type="ECO:0000313" key="3">
    <source>
        <dbReference type="Proteomes" id="UP000305267"/>
    </source>
</evidence>